<proteinExistence type="inferred from homology"/>
<dbReference type="InterPro" id="IPR020541">
    <property type="entry name" value="Chorismate_synthase_CS"/>
</dbReference>
<comment type="caution">
    <text evidence="11">Lacks conserved residue(s) required for the propagation of feature annotation.</text>
</comment>
<dbReference type="GO" id="GO:0008652">
    <property type="term" value="P:amino acid biosynthetic process"/>
    <property type="evidence" value="ECO:0007669"/>
    <property type="project" value="UniProtKB-KW"/>
</dbReference>
<dbReference type="GO" id="GO:0010181">
    <property type="term" value="F:FMN binding"/>
    <property type="evidence" value="ECO:0007669"/>
    <property type="project" value="TreeGrafter"/>
</dbReference>
<reference evidence="14" key="2">
    <citation type="journal article" date="2021" name="PeerJ">
        <title>Extensive microbial diversity within the chicken gut microbiome revealed by metagenomics and culture.</title>
        <authorList>
            <person name="Gilroy R."/>
            <person name="Ravi A."/>
            <person name="Getino M."/>
            <person name="Pursley I."/>
            <person name="Horton D.L."/>
            <person name="Alikhan N.F."/>
            <person name="Baker D."/>
            <person name="Gharbi K."/>
            <person name="Hall N."/>
            <person name="Watson M."/>
            <person name="Adriaenssens E.M."/>
            <person name="Foster-Nyarko E."/>
            <person name="Jarju S."/>
            <person name="Secka A."/>
            <person name="Antonio M."/>
            <person name="Oren A."/>
            <person name="Chaudhuri R.R."/>
            <person name="La Ragione R."/>
            <person name="Hildebrand F."/>
            <person name="Pallen M.J."/>
        </authorList>
    </citation>
    <scope>NUCLEOTIDE SEQUENCE</scope>
    <source>
        <strain evidence="14">CHK176-6737</strain>
    </source>
</reference>
<dbReference type="PIRSF" id="PIRSF001456">
    <property type="entry name" value="Chorismate_synth"/>
    <property type="match status" value="1"/>
</dbReference>
<evidence type="ECO:0000256" key="5">
    <source>
        <dbReference type="ARBA" id="ARBA00022630"/>
    </source>
</evidence>
<evidence type="ECO:0000256" key="10">
    <source>
        <dbReference type="ARBA" id="ARBA00023239"/>
    </source>
</evidence>
<dbReference type="PROSITE" id="PS00787">
    <property type="entry name" value="CHORISMATE_SYNTHASE_1"/>
    <property type="match status" value="1"/>
</dbReference>
<feature type="binding site" evidence="11">
    <location>
        <position position="47"/>
    </location>
    <ligand>
        <name>NADP(+)</name>
        <dbReference type="ChEBI" id="CHEBI:58349"/>
    </ligand>
</feature>
<dbReference type="PANTHER" id="PTHR21085:SF0">
    <property type="entry name" value="CHORISMATE SYNTHASE"/>
    <property type="match status" value="1"/>
</dbReference>
<dbReference type="Pfam" id="PF01264">
    <property type="entry name" value="Chorismate_synt"/>
    <property type="match status" value="1"/>
</dbReference>
<dbReference type="GO" id="GO:0009423">
    <property type="term" value="P:chorismate biosynthetic process"/>
    <property type="evidence" value="ECO:0007669"/>
    <property type="project" value="UniProtKB-UniRule"/>
</dbReference>
<dbReference type="PANTHER" id="PTHR21085">
    <property type="entry name" value="CHORISMATE SYNTHASE"/>
    <property type="match status" value="1"/>
</dbReference>
<comment type="subunit">
    <text evidence="11">Homotetramer.</text>
</comment>
<keyword evidence="10 11" id="KW-0456">Lyase</keyword>
<dbReference type="NCBIfam" id="NF003793">
    <property type="entry name" value="PRK05382.1"/>
    <property type="match status" value="1"/>
</dbReference>
<dbReference type="Proteomes" id="UP000824125">
    <property type="component" value="Unassembled WGS sequence"/>
</dbReference>
<dbReference type="Gene3D" id="3.60.150.10">
    <property type="entry name" value="Chorismate synthase AroC"/>
    <property type="match status" value="1"/>
</dbReference>
<feature type="binding site" evidence="11">
    <location>
        <begin position="125"/>
        <end position="127"/>
    </location>
    <ligand>
        <name>FMN</name>
        <dbReference type="ChEBI" id="CHEBI:58210"/>
    </ligand>
</feature>
<dbReference type="InterPro" id="IPR035904">
    <property type="entry name" value="Chorismate_synth_AroC_sf"/>
</dbReference>
<comment type="pathway">
    <text evidence="1 11 12">Metabolic intermediate biosynthesis; chorismate biosynthesis; chorismate from D-erythrose 4-phosphate and phosphoenolpyruvate: step 7/7.</text>
</comment>
<evidence type="ECO:0000256" key="13">
    <source>
        <dbReference type="SAM" id="MobiDB-lite"/>
    </source>
</evidence>
<feature type="binding site" evidence="11">
    <location>
        <position position="289"/>
    </location>
    <ligand>
        <name>FMN</name>
        <dbReference type="ChEBI" id="CHEBI:58210"/>
    </ligand>
</feature>
<dbReference type="PROSITE" id="PS00788">
    <property type="entry name" value="CHORISMATE_SYNTHASE_2"/>
    <property type="match status" value="1"/>
</dbReference>
<accession>A0A9D1MUL0</accession>
<gene>
    <name evidence="11 14" type="primary">aroC</name>
    <name evidence="14" type="ORF">IAD23_02900</name>
</gene>
<dbReference type="NCBIfam" id="TIGR00033">
    <property type="entry name" value="aroC"/>
    <property type="match status" value="1"/>
</dbReference>
<comment type="function">
    <text evidence="11">Catalyzes the anti-1,4-elimination of the C-3 phosphate and the C-6 proR hydrogen from 5-enolpyruvylshikimate-3-phosphate (EPSP) to yield chorismate, which is the branch point compound that serves as the starting substrate for the three terminal pathways of aromatic amino acid biosynthesis. This reaction introduces a second double bond into the aromatic ring system.</text>
</comment>
<reference evidence="14" key="1">
    <citation type="submission" date="2020-10" db="EMBL/GenBank/DDBJ databases">
        <authorList>
            <person name="Gilroy R."/>
        </authorList>
    </citation>
    <scope>NUCLEOTIDE SEQUENCE</scope>
    <source>
        <strain evidence="14">CHK176-6737</strain>
    </source>
</reference>
<feature type="region of interest" description="Disordered" evidence="13">
    <location>
        <begin position="44"/>
        <end position="63"/>
    </location>
</feature>
<keyword evidence="7 11" id="KW-0274">FAD</keyword>
<comment type="catalytic activity">
    <reaction evidence="11 12">
        <text>5-O-(1-carboxyvinyl)-3-phosphoshikimate = chorismate + phosphate</text>
        <dbReference type="Rhea" id="RHEA:21020"/>
        <dbReference type="ChEBI" id="CHEBI:29748"/>
        <dbReference type="ChEBI" id="CHEBI:43474"/>
        <dbReference type="ChEBI" id="CHEBI:57701"/>
        <dbReference type="EC" id="4.2.3.5"/>
    </reaction>
</comment>
<comment type="cofactor">
    <cofactor evidence="11 12">
        <name>FMNH2</name>
        <dbReference type="ChEBI" id="CHEBI:57618"/>
    </cofactor>
    <text evidence="11 12">Reduced FMN (FMNH(2)).</text>
</comment>
<feature type="binding site" evidence="11">
    <location>
        <position position="331"/>
    </location>
    <ligand>
        <name>FMN</name>
        <dbReference type="ChEBI" id="CHEBI:58210"/>
    </ligand>
</feature>
<organism evidence="14 15">
    <name type="scientific">Candidatus Scybalenecus merdavium</name>
    <dbReference type="NCBI Taxonomy" id="2840939"/>
    <lineage>
        <taxon>Bacteria</taxon>
        <taxon>Bacillati</taxon>
        <taxon>Bacillota</taxon>
        <taxon>Clostridia</taxon>
        <taxon>Eubacteriales</taxon>
        <taxon>Oscillospiraceae</taxon>
        <taxon>Oscillospiraceae incertae sedis</taxon>
        <taxon>Candidatus Scybalenecus</taxon>
    </lineage>
</organism>
<evidence type="ECO:0000256" key="8">
    <source>
        <dbReference type="ARBA" id="ARBA00022857"/>
    </source>
</evidence>
<keyword evidence="9 11" id="KW-0057">Aromatic amino acid biosynthesis</keyword>
<dbReference type="CDD" id="cd07304">
    <property type="entry name" value="Chorismate_synthase"/>
    <property type="match status" value="1"/>
</dbReference>
<dbReference type="EMBL" id="DVNM01000015">
    <property type="protein sequence ID" value="HIU68892.1"/>
    <property type="molecule type" value="Genomic_DNA"/>
</dbReference>
<evidence type="ECO:0000256" key="4">
    <source>
        <dbReference type="ARBA" id="ARBA00022605"/>
    </source>
</evidence>
<feature type="binding site" evidence="11">
    <location>
        <begin position="304"/>
        <end position="308"/>
    </location>
    <ligand>
        <name>FMN</name>
        <dbReference type="ChEBI" id="CHEBI:58210"/>
    </ligand>
</feature>
<evidence type="ECO:0000256" key="12">
    <source>
        <dbReference type="RuleBase" id="RU000605"/>
    </source>
</evidence>
<dbReference type="EC" id="4.2.3.5" evidence="3 11"/>
<evidence type="ECO:0000256" key="1">
    <source>
        <dbReference type="ARBA" id="ARBA00005044"/>
    </source>
</evidence>
<evidence type="ECO:0000256" key="3">
    <source>
        <dbReference type="ARBA" id="ARBA00013036"/>
    </source>
</evidence>
<evidence type="ECO:0000313" key="14">
    <source>
        <dbReference type="EMBL" id="HIU68892.1"/>
    </source>
</evidence>
<dbReference type="InterPro" id="IPR000453">
    <property type="entry name" value="Chorismate_synth"/>
</dbReference>
<evidence type="ECO:0000256" key="11">
    <source>
        <dbReference type="HAMAP-Rule" id="MF_00300"/>
    </source>
</evidence>
<dbReference type="HAMAP" id="MF_00300">
    <property type="entry name" value="Chorismate_synth"/>
    <property type="match status" value="1"/>
</dbReference>
<evidence type="ECO:0000256" key="2">
    <source>
        <dbReference type="ARBA" id="ARBA00008014"/>
    </source>
</evidence>
<evidence type="ECO:0000256" key="6">
    <source>
        <dbReference type="ARBA" id="ARBA00022643"/>
    </source>
</evidence>
<dbReference type="PROSITE" id="PS00789">
    <property type="entry name" value="CHORISMATE_SYNTHASE_3"/>
    <property type="match status" value="1"/>
</dbReference>
<protein>
    <recommendedName>
        <fullName evidence="3 11">Chorismate synthase</fullName>
        <shortName evidence="11">CS</shortName>
        <ecNumber evidence="3 11">4.2.3.5</ecNumber>
    </recommendedName>
    <alternativeName>
        <fullName evidence="11">5-enolpyruvylshikimate-3-phosphate phospholyase</fullName>
    </alternativeName>
</protein>
<keyword evidence="5 11" id="KW-0285">Flavoprotein</keyword>
<comment type="caution">
    <text evidence="14">The sequence shown here is derived from an EMBL/GenBank/DDBJ whole genome shotgun (WGS) entry which is preliminary data.</text>
</comment>
<dbReference type="AlphaFoldDB" id="A0A9D1MUL0"/>
<dbReference type="GO" id="GO:0005829">
    <property type="term" value="C:cytosol"/>
    <property type="evidence" value="ECO:0007669"/>
    <property type="project" value="TreeGrafter"/>
</dbReference>
<keyword evidence="6 11" id="KW-0288">FMN</keyword>
<evidence type="ECO:0000256" key="9">
    <source>
        <dbReference type="ARBA" id="ARBA00023141"/>
    </source>
</evidence>
<comment type="similarity">
    <text evidence="2 11 12">Belongs to the chorismate synthase family.</text>
</comment>
<dbReference type="SUPFAM" id="SSF103263">
    <property type="entry name" value="Chorismate synthase, AroC"/>
    <property type="match status" value="1"/>
</dbReference>
<evidence type="ECO:0000313" key="15">
    <source>
        <dbReference type="Proteomes" id="UP000824125"/>
    </source>
</evidence>
<evidence type="ECO:0000256" key="7">
    <source>
        <dbReference type="ARBA" id="ARBA00022827"/>
    </source>
</evidence>
<dbReference type="GO" id="GO:0009073">
    <property type="term" value="P:aromatic amino acid family biosynthetic process"/>
    <property type="evidence" value="ECO:0007669"/>
    <property type="project" value="UniProtKB-KW"/>
</dbReference>
<dbReference type="GO" id="GO:0004107">
    <property type="term" value="F:chorismate synthase activity"/>
    <property type="evidence" value="ECO:0007669"/>
    <property type="project" value="UniProtKB-UniRule"/>
</dbReference>
<sequence>MGSTFGQNIKLSVFGESHGEAIGCVIDGLPAGFRLDMEAIHLQMRRRAPGSDPTATPRREKDEPRILSGVLDGCTTGAPLAVMIQNTNTKSGDYANLRRVPRPSHSDYPAFVKYGGFNDIRGGGHFSGRLTAPLVFAGAVARQLLEARGVQIGAHIRRIGAVCDQDFDWNDVPPALLKRLSESHFALIDPAREPAMRAEVERYRMEQNSIGGEVACAVTGLPVGVGSNMFDTVESKLSAALFAVPAVKGVQFGLGFGFAVENAQHVNDAYTVQDGQVRLLSNNNGGVLGGMTTGAPVVFSAAIKPTSSISAPQQSVDLDTMTPTELVVHGRHDPCIVPRAVSVIEAVTAFALLDLMGV</sequence>
<keyword evidence="8 11" id="KW-0521">NADP</keyword>
<keyword evidence="4 11" id="KW-0028">Amino-acid biosynthesis</keyword>
<name>A0A9D1MUL0_9FIRM</name>